<evidence type="ECO:0000256" key="1">
    <source>
        <dbReference type="SAM" id="SignalP"/>
    </source>
</evidence>
<accession>A0A927HFK0</accession>
<evidence type="ECO:0000313" key="2">
    <source>
        <dbReference type="EMBL" id="MBD3663325.1"/>
    </source>
</evidence>
<gene>
    <name evidence="2" type="ORF">H9Q16_05280</name>
</gene>
<dbReference type="RefSeq" id="WP_191074295.1">
    <property type="nucleotide sequence ID" value="NZ_JACTAG010000001.1"/>
</dbReference>
<dbReference type="Proteomes" id="UP000635142">
    <property type="component" value="Unassembled WGS sequence"/>
</dbReference>
<feature type="signal peptide" evidence="1">
    <location>
        <begin position="1"/>
        <end position="21"/>
    </location>
</feature>
<name>A0A927HFK0_9RHOB</name>
<proteinExistence type="predicted"/>
<keyword evidence="3" id="KW-1185">Reference proteome</keyword>
<reference evidence="2" key="1">
    <citation type="submission" date="2020-08" db="EMBL/GenBank/DDBJ databases">
        <title>Sulfitobacter aestuariivivens sp. nov., isolated from a tidal flat.</title>
        <authorList>
            <person name="Park S."/>
            <person name="Yoon J.-H."/>
        </authorList>
    </citation>
    <scope>NUCLEOTIDE SEQUENCE</scope>
    <source>
        <strain evidence="2">TSTF-M16</strain>
    </source>
</reference>
<dbReference type="Pfam" id="PF10670">
    <property type="entry name" value="DUF4198"/>
    <property type="match status" value="1"/>
</dbReference>
<keyword evidence="1" id="KW-0732">Signal</keyword>
<comment type="caution">
    <text evidence="2">The sequence shown here is derived from an EMBL/GenBank/DDBJ whole genome shotgun (WGS) entry which is preliminary data.</text>
</comment>
<evidence type="ECO:0000313" key="3">
    <source>
        <dbReference type="Proteomes" id="UP000635142"/>
    </source>
</evidence>
<feature type="chain" id="PRO_5037848035" evidence="1">
    <location>
        <begin position="22"/>
        <end position="271"/>
    </location>
</feature>
<organism evidence="2 3">
    <name type="scientific">Sulfitobacter aestuariivivens</name>
    <dbReference type="NCBI Taxonomy" id="2766981"/>
    <lineage>
        <taxon>Bacteria</taxon>
        <taxon>Pseudomonadati</taxon>
        <taxon>Pseudomonadota</taxon>
        <taxon>Alphaproteobacteria</taxon>
        <taxon>Rhodobacterales</taxon>
        <taxon>Roseobacteraceae</taxon>
        <taxon>Sulfitobacter</taxon>
    </lineage>
</organism>
<dbReference type="EMBL" id="JACTAG010000001">
    <property type="protein sequence ID" value="MBD3663325.1"/>
    <property type="molecule type" value="Genomic_DNA"/>
</dbReference>
<sequence>MKFSRLFAPVFCVLAALPAVAHEFWISPEKYQVAPGAAIRAHFRNGESFKGNTLSFFDRSSARYEVVFSGNPEPVLARAGDSPALAVDAPDSDGLMVVLHETTPSKITYKTWEKFARFAAHKDFPQAEADHDAAGWPRENFKESYTRHVKSLVAVGDGAGSDAHYKMATEFVALTNPYDAGFDGTMHIALYDQDARRPDAQVEVFDRAPGGAVTVTLHRTDAAGEARIPVSPGHEYLFDAVILRPSPEAGNYDNAPVWDTLWAALTFRVPE</sequence>
<dbReference type="AlphaFoldDB" id="A0A927HFK0"/>
<protein>
    <submittedName>
        <fullName evidence="2">DUF4198 domain-containing protein</fullName>
    </submittedName>
</protein>
<dbReference type="InterPro" id="IPR019613">
    <property type="entry name" value="DUF4198"/>
</dbReference>